<evidence type="ECO:0000313" key="3">
    <source>
        <dbReference type="Proteomes" id="UP000242450"/>
    </source>
</evidence>
<feature type="region of interest" description="Disordered" evidence="1">
    <location>
        <begin position="101"/>
        <end position="150"/>
    </location>
</feature>
<dbReference type="EMBL" id="MKHE01000004">
    <property type="protein sequence ID" value="OWK15604.1"/>
    <property type="molecule type" value="Genomic_DNA"/>
</dbReference>
<feature type="non-terminal residue" evidence="2">
    <location>
        <position position="150"/>
    </location>
</feature>
<name>A0A212DBT5_CEREH</name>
<reference evidence="2 3" key="1">
    <citation type="journal article" date="2018" name="Mol. Genet. Genomics">
        <title>The red deer Cervus elaphus genome CerEla1.0: sequencing, annotating, genes, and chromosomes.</title>
        <authorList>
            <person name="Bana N.A."/>
            <person name="Nyiri A."/>
            <person name="Nagy J."/>
            <person name="Frank K."/>
            <person name="Nagy T."/>
            <person name="Steger V."/>
            <person name="Schiller M."/>
            <person name="Lakatos P."/>
            <person name="Sugar L."/>
            <person name="Horn P."/>
            <person name="Barta E."/>
            <person name="Orosz L."/>
        </authorList>
    </citation>
    <scope>NUCLEOTIDE SEQUENCE [LARGE SCALE GENOMIC DNA]</scope>
    <source>
        <strain evidence="2">Hungarian</strain>
    </source>
</reference>
<protein>
    <submittedName>
        <fullName evidence="2">Uncharacterized protein</fullName>
    </submittedName>
</protein>
<organism evidence="2 3">
    <name type="scientific">Cervus elaphus hippelaphus</name>
    <name type="common">European red deer</name>
    <dbReference type="NCBI Taxonomy" id="46360"/>
    <lineage>
        <taxon>Eukaryota</taxon>
        <taxon>Metazoa</taxon>
        <taxon>Chordata</taxon>
        <taxon>Craniata</taxon>
        <taxon>Vertebrata</taxon>
        <taxon>Euteleostomi</taxon>
        <taxon>Mammalia</taxon>
        <taxon>Eutheria</taxon>
        <taxon>Laurasiatheria</taxon>
        <taxon>Artiodactyla</taxon>
        <taxon>Ruminantia</taxon>
        <taxon>Pecora</taxon>
        <taxon>Cervidae</taxon>
        <taxon>Cervinae</taxon>
        <taxon>Cervus</taxon>
    </lineage>
</organism>
<accession>A0A212DBT5</accession>
<evidence type="ECO:0000256" key="1">
    <source>
        <dbReference type="SAM" id="MobiDB-lite"/>
    </source>
</evidence>
<feature type="compositionally biased region" description="Low complexity" evidence="1">
    <location>
        <begin position="55"/>
        <end position="66"/>
    </location>
</feature>
<feature type="compositionally biased region" description="Basic and acidic residues" evidence="1">
    <location>
        <begin position="29"/>
        <end position="39"/>
    </location>
</feature>
<dbReference type="Proteomes" id="UP000242450">
    <property type="component" value="Chromosome 4"/>
</dbReference>
<sequence length="150" mass="16337">MLQGKTGPRVALKYEGKSLTPRPPLVPRVAHDNRPHPVPDPHPLLALGTRSRIIPGAGSHSPSGSSKDLHEDNLDRQRLHWLSATDMFPLLHWLSLGGSAEQEVSTQAKAGPLRKATGNAPKASSRSALPRDPSSLPRLVVIPSSRPWWR</sequence>
<dbReference type="AlphaFoldDB" id="A0A212DBT5"/>
<gene>
    <name evidence="2" type="ORF">Celaphus_00003917</name>
</gene>
<keyword evidence="3" id="KW-1185">Reference proteome</keyword>
<evidence type="ECO:0000313" key="2">
    <source>
        <dbReference type="EMBL" id="OWK15604.1"/>
    </source>
</evidence>
<feature type="region of interest" description="Disordered" evidence="1">
    <location>
        <begin position="1"/>
        <end position="71"/>
    </location>
</feature>
<proteinExistence type="predicted"/>
<comment type="caution">
    <text evidence="2">The sequence shown here is derived from an EMBL/GenBank/DDBJ whole genome shotgun (WGS) entry which is preliminary data.</text>
</comment>